<comment type="caution">
    <text evidence="11">The sequence shown here is derived from an EMBL/GenBank/DDBJ whole genome shotgun (WGS) entry which is preliminary data.</text>
</comment>
<dbReference type="CDD" id="cd05387">
    <property type="entry name" value="BY-kinase"/>
    <property type="match status" value="1"/>
</dbReference>
<evidence type="ECO:0000256" key="7">
    <source>
        <dbReference type="ARBA" id="ARBA00023137"/>
    </source>
</evidence>
<dbReference type="SUPFAM" id="SSF52540">
    <property type="entry name" value="P-loop containing nucleoside triphosphate hydrolases"/>
    <property type="match status" value="1"/>
</dbReference>
<dbReference type="InterPro" id="IPR025669">
    <property type="entry name" value="AAA_dom"/>
</dbReference>
<evidence type="ECO:0000313" key="11">
    <source>
        <dbReference type="EMBL" id="RAK66526.1"/>
    </source>
</evidence>
<organism evidence="11 12">
    <name type="scientific">Phenylobacterium kunshanense</name>
    <dbReference type="NCBI Taxonomy" id="1445034"/>
    <lineage>
        <taxon>Bacteria</taxon>
        <taxon>Pseudomonadati</taxon>
        <taxon>Pseudomonadota</taxon>
        <taxon>Alphaproteobacteria</taxon>
        <taxon>Caulobacterales</taxon>
        <taxon>Caulobacteraceae</taxon>
        <taxon>Phenylobacterium</taxon>
    </lineage>
</organism>
<accession>A0A328BKK5</accession>
<keyword evidence="12" id="KW-1185">Reference proteome</keyword>
<evidence type="ECO:0000313" key="12">
    <source>
        <dbReference type="Proteomes" id="UP000249524"/>
    </source>
</evidence>
<dbReference type="PANTHER" id="PTHR32309:SF13">
    <property type="entry name" value="FERRIC ENTEROBACTIN TRANSPORT PROTEIN FEPE"/>
    <property type="match status" value="1"/>
</dbReference>
<keyword evidence="4" id="KW-0547">Nucleotide-binding</keyword>
<dbReference type="Gene3D" id="3.40.50.300">
    <property type="entry name" value="P-loop containing nucleotide triphosphate hydrolases"/>
    <property type="match status" value="1"/>
</dbReference>
<dbReference type="EC" id="2.7.10.2" evidence="2"/>
<protein>
    <recommendedName>
        <fullName evidence="2">non-specific protein-tyrosine kinase</fullName>
        <ecNumber evidence="2">2.7.10.2</ecNumber>
    </recommendedName>
</protein>
<gene>
    <name evidence="11" type="ORF">DJ019_09815</name>
</gene>
<evidence type="ECO:0000256" key="4">
    <source>
        <dbReference type="ARBA" id="ARBA00022741"/>
    </source>
</evidence>
<evidence type="ECO:0000256" key="6">
    <source>
        <dbReference type="ARBA" id="ARBA00022840"/>
    </source>
</evidence>
<keyword evidence="6" id="KW-0067">ATP-binding</keyword>
<evidence type="ECO:0000256" key="8">
    <source>
        <dbReference type="ARBA" id="ARBA00051245"/>
    </source>
</evidence>
<dbReference type="GO" id="GO:0004713">
    <property type="term" value="F:protein tyrosine kinase activity"/>
    <property type="evidence" value="ECO:0007669"/>
    <property type="project" value="TreeGrafter"/>
</dbReference>
<dbReference type="EMBL" id="QFYS01000003">
    <property type="protein sequence ID" value="RAK66526.1"/>
    <property type="molecule type" value="Genomic_DNA"/>
</dbReference>
<reference evidence="11 12" key="1">
    <citation type="submission" date="2018-05" db="EMBL/GenBank/DDBJ databases">
        <authorList>
            <person name="Lanie J.A."/>
            <person name="Ng W.-L."/>
            <person name="Kazmierczak K.M."/>
            <person name="Andrzejewski T.M."/>
            <person name="Davidsen T.M."/>
            <person name="Wayne K.J."/>
            <person name="Tettelin H."/>
            <person name="Glass J.I."/>
            <person name="Rusch D."/>
            <person name="Podicherti R."/>
            <person name="Tsui H.-C.T."/>
            <person name="Winkler M.E."/>
        </authorList>
    </citation>
    <scope>NUCLEOTIDE SEQUENCE [LARGE SCALE GENOMIC DNA]</scope>
    <source>
        <strain evidence="11 12">BUT-10</strain>
    </source>
</reference>
<keyword evidence="7" id="KW-0829">Tyrosine-protein kinase</keyword>
<sequence length="246" mass="26380">MRRIFPRRAGAPPKAKLPQHAREGAALAVLPEGGYEASSEVVTLMDPHGPQSRAFQAIAADLISQQIRGGHRALAVCGVSHGVGVSFVSVNLAVALARRGISVLLVDANLQRPALERFFRPATASRGLRELLADPGLRPDDVIHHGVIDNLSLLYAGLDTTLSHQDLLGREALERFVDTVLRDYAYTIVDTSAANQSADAVRVASVLGRALVVARRHHTFADDITVLIRELSKDAVTVVGPVLNAF</sequence>
<dbReference type="Pfam" id="PF13614">
    <property type="entry name" value="AAA_31"/>
    <property type="match status" value="1"/>
</dbReference>
<dbReference type="InterPro" id="IPR050445">
    <property type="entry name" value="Bact_polysacc_biosynth/exp"/>
</dbReference>
<feature type="domain" description="AAA" evidence="10">
    <location>
        <begin position="76"/>
        <end position="193"/>
    </location>
</feature>
<dbReference type="AlphaFoldDB" id="A0A328BKK5"/>
<dbReference type="OrthoDB" id="230260at2"/>
<evidence type="ECO:0000256" key="5">
    <source>
        <dbReference type="ARBA" id="ARBA00022777"/>
    </source>
</evidence>
<keyword evidence="3" id="KW-0808">Transferase</keyword>
<comment type="similarity">
    <text evidence="1">Belongs to the CpsD/CapB family.</text>
</comment>
<name>A0A328BKK5_9CAUL</name>
<evidence type="ECO:0000256" key="9">
    <source>
        <dbReference type="SAM" id="MobiDB-lite"/>
    </source>
</evidence>
<dbReference type="Proteomes" id="UP000249524">
    <property type="component" value="Unassembled WGS sequence"/>
</dbReference>
<evidence type="ECO:0000259" key="10">
    <source>
        <dbReference type="Pfam" id="PF13614"/>
    </source>
</evidence>
<dbReference type="PANTHER" id="PTHR32309">
    <property type="entry name" value="TYROSINE-PROTEIN KINASE"/>
    <property type="match status" value="1"/>
</dbReference>
<dbReference type="InterPro" id="IPR005702">
    <property type="entry name" value="Wzc-like_C"/>
</dbReference>
<dbReference type="InterPro" id="IPR027417">
    <property type="entry name" value="P-loop_NTPase"/>
</dbReference>
<evidence type="ECO:0000256" key="3">
    <source>
        <dbReference type="ARBA" id="ARBA00022679"/>
    </source>
</evidence>
<comment type="catalytic activity">
    <reaction evidence="8">
        <text>L-tyrosyl-[protein] + ATP = O-phospho-L-tyrosyl-[protein] + ADP + H(+)</text>
        <dbReference type="Rhea" id="RHEA:10596"/>
        <dbReference type="Rhea" id="RHEA-COMP:10136"/>
        <dbReference type="Rhea" id="RHEA-COMP:20101"/>
        <dbReference type="ChEBI" id="CHEBI:15378"/>
        <dbReference type="ChEBI" id="CHEBI:30616"/>
        <dbReference type="ChEBI" id="CHEBI:46858"/>
        <dbReference type="ChEBI" id="CHEBI:61978"/>
        <dbReference type="ChEBI" id="CHEBI:456216"/>
        <dbReference type="EC" id="2.7.10.2"/>
    </reaction>
</comment>
<proteinExistence type="inferred from homology"/>
<evidence type="ECO:0000256" key="1">
    <source>
        <dbReference type="ARBA" id="ARBA00007316"/>
    </source>
</evidence>
<evidence type="ECO:0000256" key="2">
    <source>
        <dbReference type="ARBA" id="ARBA00011903"/>
    </source>
</evidence>
<dbReference type="GO" id="GO:0005886">
    <property type="term" value="C:plasma membrane"/>
    <property type="evidence" value="ECO:0007669"/>
    <property type="project" value="TreeGrafter"/>
</dbReference>
<feature type="region of interest" description="Disordered" evidence="9">
    <location>
        <begin position="1"/>
        <end position="20"/>
    </location>
</feature>
<keyword evidence="5" id="KW-0418">Kinase</keyword>